<reference evidence="2" key="1">
    <citation type="submission" date="2018-07" db="EMBL/GenBank/DDBJ databases">
        <authorList>
            <person name="Quirk P.G."/>
            <person name="Krulwich T.A."/>
        </authorList>
    </citation>
    <scope>NUCLEOTIDE SEQUENCE</scope>
</reference>
<evidence type="ECO:0000313" key="2">
    <source>
        <dbReference type="EMBL" id="SUS08592.1"/>
    </source>
</evidence>
<feature type="transmembrane region" description="Helical" evidence="1">
    <location>
        <begin position="53"/>
        <end position="76"/>
    </location>
</feature>
<dbReference type="AlphaFoldDB" id="A0A380TJF0"/>
<gene>
    <name evidence="2" type="ORF">DF3PB_770004</name>
</gene>
<feature type="transmembrane region" description="Helical" evidence="1">
    <location>
        <begin position="22"/>
        <end position="41"/>
    </location>
</feature>
<protein>
    <submittedName>
        <fullName evidence="2">Uncharacterized protein</fullName>
    </submittedName>
</protein>
<keyword evidence="1" id="KW-0472">Membrane</keyword>
<evidence type="ECO:0000256" key="1">
    <source>
        <dbReference type="SAM" id="Phobius"/>
    </source>
</evidence>
<dbReference type="EMBL" id="UIDG01000631">
    <property type="protein sequence ID" value="SUS08592.1"/>
    <property type="molecule type" value="Genomic_DNA"/>
</dbReference>
<organism evidence="2">
    <name type="scientific">metagenome</name>
    <dbReference type="NCBI Taxonomy" id="256318"/>
    <lineage>
        <taxon>unclassified sequences</taxon>
        <taxon>metagenomes</taxon>
    </lineage>
</organism>
<sequence>MPAEESSGTGWLRRLKRLPRPFYWVVGGGIGAAGALTARIVADAAPEGMRIPIWLTGGALIFVGLAVVSFGTRAWLGDDQPPTP</sequence>
<keyword evidence="1" id="KW-1133">Transmembrane helix</keyword>
<name>A0A380TJF0_9ZZZZ</name>
<accession>A0A380TJF0</accession>
<proteinExistence type="predicted"/>
<keyword evidence="1" id="KW-0812">Transmembrane</keyword>